<accession>B9JPX4</accession>
<dbReference type="SMART" id="SM00342">
    <property type="entry name" value="HTH_ARAC"/>
    <property type="match status" value="1"/>
</dbReference>
<dbReference type="GO" id="GO:0008233">
    <property type="term" value="F:peptidase activity"/>
    <property type="evidence" value="ECO:0007669"/>
    <property type="project" value="UniProtKB-KW"/>
</dbReference>
<dbReference type="AlphaFoldDB" id="B9JPX4"/>
<dbReference type="InterPro" id="IPR020449">
    <property type="entry name" value="Tscrpt_reg_AraC-type_HTH"/>
</dbReference>
<evidence type="ECO:0000256" key="2">
    <source>
        <dbReference type="ARBA" id="ARBA00023125"/>
    </source>
</evidence>
<evidence type="ECO:0000313" key="5">
    <source>
        <dbReference type="EMBL" id="ACM31193.1"/>
    </source>
</evidence>
<evidence type="ECO:0000256" key="3">
    <source>
        <dbReference type="ARBA" id="ARBA00023163"/>
    </source>
</evidence>
<dbReference type="GO" id="GO:0043565">
    <property type="term" value="F:sequence-specific DNA binding"/>
    <property type="evidence" value="ECO:0007669"/>
    <property type="project" value="InterPro"/>
</dbReference>
<dbReference type="PROSITE" id="PS01124">
    <property type="entry name" value="HTH_ARAC_FAMILY_2"/>
    <property type="match status" value="1"/>
</dbReference>
<proteinExistence type="predicted"/>
<keyword evidence="5" id="KW-0645">Protease</keyword>
<dbReference type="SUPFAM" id="SSF46689">
    <property type="entry name" value="Homeodomain-like"/>
    <property type="match status" value="1"/>
</dbReference>
<dbReference type="InterPro" id="IPR018060">
    <property type="entry name" value="HTH_AraC"/>
</dbReference>
<evidence type="ECO:0000259" key="4">
    <source>
        <dbReference type="PROSITE" id="PS01124"/>
    </source>
</evidence>
<keyword evidence="2" id="KW-0238">DNA-binding</keyword>
<keyword evidence="5" id="KW-0378">Hydrolase</keyword>
<dbReference type="PANTHER" id="PTHR43280:SF2">
    <property type="entry name" value="HTH-TYPE TRANSCRIPTIONAL REGULATOR EXSA"/>
    <property type="match status" value="1"/>
</dbReference>
<protein>
    <submittedName>
        <fullName evidence="5">Serine protease protein</fullName>
    </submittedName>
</protein>
<geneLocation type="plasmid" evidence="5 6">
    <name>pAtK84c</name>
</geneLocation>
<keyword evidence="3" id="KW-0804">Transcription</keyword>
<dbReference type="GO" id="GO:0006508">
    <property type="term" value="P:proteolysis"/>
    <property type="evidence" value="ECO:0007669"/>
    <property type="project" value="UniProtKB-KW"/>
</dbReference>
<dbReference type="HOGENOM" id="CLU_2091617_0_0_5"/>
<dbReference type="EMBL" id="CP000631">
    <property type="protein sequence ID" value="ACM31193.1"/>
    <property type="molecule type" value="Genomic_DNA"/>
</dbReference>
<sequence length="116" mass="12738">MMAGGGNLLRLIQLFLAKACCSCCATSTAASSTKYGTLRSVGPIWRLCAENGISPGGLILRTRLQGATDSFALDINKRRSVTEIALSWGFNDISYFNRAFRTTYGMTPRQMRHSHQ</sequence>
<dbReference type="PRINTS" id="PR00032">
    <property type="entry name" value="HTHARAC"/>
</dbReference>
<dbReference type="Proteomes" id="UP000001600">
    <property type="component" value="Plasmid pAtK84c"/>
</dbReference>
<dbReference type="PANTHER" id="PTHR43280">
    <property type="entry name" value="ARAC-FAMILY TRANSCRIPTIONAL REGULATOR"/>
    <property type="match status" value="1"/>
</dbReference>
<feature type="domain" description="HTH araC/xylS-type" evidence="4">
    <location>
        <begin position="50"/>
        <end position="114"/>
    </location>
</feature>
<dbReference type="InterPro" id="IPR009057">
    <property type="entry name" value="Homeodomain-like_sf"/>
</dbReference>
<dbReference type="KEGG" id="ara:Arad_12143"/>
<name>B9JPX4_RHIR8</name>
<evidence type="ECO:0000256" key="1">
    <source>
        <dbReference type="ARBA" id="ARBA00023015"/>
    </source>
</evidence>
<gene>
    <name evidence="5" type="ordered locus">Arad_12143</name>
</gene>
<keyword evidence="1" id="KW-0805">Transcription regulation</keyword>
<evidence type="ECO:0000313" key="6">
    <source>
        <dbReference type="Proteomes" id="UP000001600"/>
    </source>
</evidence>
<reference evidence="5 6" key="1">
    <citation type="journal article" date="2009" name="J. Bacteriol.">
        <title>Genome sequences of three Agrobacterium biovars help elucidate the evolution of multichromosome genomes in bacteria.</title>
        <authorList>
            <person name="Slater S.C."/>
            <person name="Goldman B.S."/>
            <person name="Goodner B."/>
            <person name="Setubal J.C."/>
            <person name="Farrand S.K."/>
            <person name="Nester E.W."/>
            <person name="Burr T.J."/>
            <person name="Banta L."/>
            <person name="Dickerman A.W."/>
            <person name="Paulsen I."/>
            <person name="Otten L."/>
            <person name="Suen G."/>
            <person name="Welch R."/>
            <person name="Almeida N.F."/>
            <person name="Arnold F."/>
            <person name="Burton O.T."/>
            <person name="Du Z."/>
            <person name="Ewing A."/>
            <person name="Godsy E."/>
            <person name="Heisel S."/>
            <person name="Houmiel K.L."/>
            <person name="Jhaveri J."/>
            <person name="Lu J."/>
            <person name="Miller N.M."/>
            <person name="Norton S."/>
            <person name="Chen Q."/>
            <person name="Phoolcharoen W."/>
            <person name="Ohlin V."/>
            <person name="Ondrusek D."/>
            <person name="Pride N."/>
            <person name="Stricklin S.L."/>
            <person name="Sun J."/>
            <person name="Wheeler C."/>
            <person name="Wilson L."/>
            <person name="Zhu H."/>
            <person name="Wood D.W."/>
        </authorList>
    </citation>
    <scope>NUCLEOTIDE SEQUENCE [LARGE SCALE GENOMIC DNA]</scope>
    <source>
        <strain evidence="6">K84 / ATCC BAA-868</strain>
        <plasmid evidence="5 6">pAtK84c</plasmid>
    </source>
</reference>
<dbReference type="Pfam" id="PF12833">
    <property type="entry name" value="HTH_18"/>
    <property type="match status" value="1"/>
</dbReference>
<organism evidence="5 6">
    <name type="scientific">Rhizobium rhizogenes (strain K84 / ATCC BAA-868)</name>
    <name type="common">Agrobacterium radiobacter</name>
    <dbReference type="NCBI Taxonomy" id="311403"/>
    <lineage>
        <taxon>Bacteria</taxon>
        <taxon>Pseudomonadati</taxon>
        <taxon>Pseudomonadota</taxon>
        <taxon>Alphaproteobacteria</taxon>
        <taxon>Hyphomicrobiales</taxon>
        <taxon>Rhizobiaceae</taxon>
        <taxon>Rhizobium/Agrobacterium group</taxon>
        <taxon>Rhizobium</taxon>
    </lineage>
</organism>
<keyword evidence="5" id="KW-0614">Plasmid</keyword>
<dbReference type="GO" id="GO:0003700">
    <property type="term" value="F:DNA-binding transcription factor activity"/>
    <property type="evidence" value="ECO:0007669"/>
    <property type="project" value="InterPro"/>
</dbReference>
<dbReference type="Gene3D" id="1.10.10.60">
    <property type="entry name" value="Homeodomain-like"/>
    <property type="match status" value="1"/>
</dbReference>